<evidence type="ECO:0000256" key="2">
    <source>
        <dbReference type="ARBA" id="ARBA00007776"/>
    </source>
</evidence>
<accession>A0A1H3CWY9</accession>
<sequence length="162" mass="18022">MTDAPPRGGWLILASLLIALLLEILPMPVGVDAFRPPWVALVTLFWCLNVPERFGVFSAFATGLALDVASGSLFGQHALGLSLIAYAAGELHRRIRLFPLWQQALFVWVLLLVERLLNLWVLAATGQPMPFPIYWVPTLLGLLLWPWLFVILSDLGRRVGLV</sequence>
<dbReference type="InterPro" id="IPR007227">
    <property type="entry name" value="Cell_shape_determining_MreD"/>
</dbReference>
<feature type="transmembrane region" description="Helical" evidence="9">
    <location>
        <begin position="57"/>
        <end position="88"/>
    </location>
</feature>
<evidence type="ECO:0000256" key="9">
    <source>
        <dbReference type="SAM" id="Phobius"/>
    </source>
</evidence>
<dbReference type="Pfam" id="PF04093">
    <property type="entry name" value="MreD"/>
    <property type="match status" value="1"/>
</dbReference>
<keyword evidence="3 8" id="KW-1003">Cell membrane</keyword>
<dbReference type="PANTHER" id="PTHR37484">
    <property type="entry name" value="ROD SHAPE-DETERMINING PROTEIN MRED"/>
    <property type="match status" value="1"/>
</dbReference>
<keyword evidence="8" id="KW-0997">Cell inner membrane</keyword>
<evidence type="ECO:0000256" key="4">
    <source>
        <dbReference type="ARBA" id="ARBA00022692"/>
    </source>
</evidence>
<dbReference type="PANTHER" id="PTHR37484:SF1">
    <property type="entry name" value="ROD SHAPE-DETERMINING PROTEIN MRED"/>
    <property type="match status" value="1"/>
</dbReference>
<dbReference type="GO" id="GO:0008360">
    <property type="term" value="P:regulation of cell shape"/>
    <property type="evidence" value="ECO:0007669"/>
    <property type="project" value="UniProtKB-UniRule"/>
</dbReference>
<keyword evidence="7 8" id="KW-0472">Membrane</keyword>
<dbReference type="STRING" id="1058.SAMN05421783_13918"/>
<evidence type="ECO:0000256" key="8">
    <source>
        <dbReference type="PIRNR" id="PIRNR018472"/>
    </source>
</evidence>
<comment type="function">
    <text evidence="8">Involved in formation of the rod shape of the cell. May also contribute to regulation of formation of penicillin-binding proteins.</text>
</comment>
<organism evidence="10 11">
    <name type="scientific">Thiocapsa roseopersicina</name>
    <dbReference type="NCBI Taxonomy" id="1058"/>
    <lineage>
        <taxon>Bacteria</taxon>
        <taxon>Pseudomonadati</taxon>
        <taxon>Pseudomonadota</taxon>
        <taxon>Gammaproteobacteria</taxon>
        <taxon>Chromatiales</taxon>
        <taxon>Chromatiaceae</taxon>
        <taxon>Thiocapsa</taxon>
    </lineage>
</organism>
<evidence type="ECO:0000256" key="7">
    <source>
        <dbReference type="ARBA" id="ARBA00023136"/>
    </source>
</evidence>
<evidence type="ECO:0000256" key="5">
    <source>
        <dbReference type="ARBA" id="ARBA00022960"/>
    </source>
</evidence>
<reference evidence="11" key="1">
    <citation type="submission" date="2016-10" db="EMBL/GenBank/DDBJ databases">
        <authorList>
            <person name="Varghese N."/>
            <person name="Submissions S."/>
        </authorList>
    </citation>
    <scope>NUCLEOTIDE SEQUENCE [LARGE SCALE GENOMIC DNA]</scope>
    <source>
        <strain evidence="11">DSM 217</strain>
    </source>
</reference>
<feature type="transmembrane region" description="Helical" evidence="9">
    <location>
        <begin position="100"/>
        <end position="121"/>
    </location>
</feature>
<dbReference type="PIRSF" id="PIRSF018472">
    <property type="entry name" value="MreD_proteobac"/>
    <property type="match status" value="1"/>
</dbReference>
<evidence type="ECO:0000313" key="10">
    <source>
        <dbReference type="EMBL" id="SDX58732.1"/>
    </source>
</evidence>
<proteinExistence type="inferred from homology"/>
<dbReference type="EMBL" id="FNNZ01000039">
    <property type="protein sequence ID" value="SDX58732.1"/>
    <property type="molecule type" value="Genomic_DNA"/>
</dbReference>
<evidence type="ECO:0000256" key="1">
    <source>
        <dbReference type="ARBA" id="ARBA00004651"/>
    </source>
</evidence>
<dbReference type="RefSeq" id="WP_093038077.1">
    <property type="nucleotide sequence ID" value="NZ_FNNZ01000039.1"/>
</dbReference>
<evidence type="ECO:0000256" key="6">
    <source>
        <dbReference type="ARBA" id="ARBA00022989"/>
    </source>
</evidence>
<keyword evidence="4 9" id="KW-0812">Transmembrane</keyword>
<dbReference type="GO" id="GO:0005886">
    <property type="term" value="C:plasma membrane"/>
    <property type="evidence" value="ECO:0007669"/>
    <property type="project" value="UniProtKB-SubCell"/>
</dbReference>
<gene>
    <name evidence="10" type="ORF">SAMN05421783_13918</name>
</gene>
<keyword evidence="5 8" id="KW-0133">Cell shape</keyword>
<feature type="transmembrane region" description="Helical" evidence="9">
    <location>
        <begin position="133"/>
        <end position="152"/>
    </location>
</feature>
<keyword evidence="11" id="KW-1185">Reference proteome</keyword>
<name>A0A1H3CWY9_THIRO</name>
<dbReference type="Proteomes" id="UP000198816">
    <property type="component" value="Unassembled WGS sequence"/>
</dbReference>
<dbReference type="NCBIfam" id="TIGR03426">
    <property type="entry name" value="shape_MreD"/>
    <property type="match status" value="1"/>
</dbReference>
<evidence type="ECO:0000256" key="3">
    <source>
        <dbReference type="ARBA" id="ARBA00022475"/>
    </source>
</evidence>
<dbReference type="InterPro" id="IPR026034">
    <property type="entry name" value="MreD_proteobac"/>
</dbReference>
<comment type="similarity">
    <text evidence="2 8">Belongs to the MreD family.</text>
</comment>
<comment type="subcellular location">
    <subcellularLocation>
        <location evidence="8">Cell inner membrane</location>
    </subcellularLocation>
    <subcellularLocation>
        <location evidence="1">Cell membrane</location>
        <topology evidence="1">Multi-pass membrane protein</topology>
    </subcellularLocation>
</comment>
<dbReference type="OrthoDB" id="6647425at2"/>
<evidence type="ECO:0000313" key="11">
    <source>
        <dbReference type="Proteomes" id="UP000198816"/>
    </source>
</evidence>
<keyword evidence="6 9" id="KW-1133">Transmembrane helix</keyword>
<protein>
    <recommendedName>
        <fullName evidence="8">Rod shape-determining protein MreD</fullName>
    </recommendedName>
</protein>
<dbReference type="AlphaFoldDB" id="A0A1H3CWY9"/>